<reference evidence="1" key="2">
    <citation type="submission" date="2018-05" db="EMBL/GenBank/DDBJ databases">
        <title>OpunRS2 (Oryza punctata Reference Sequence Version 2).</title>
        <authorList>
            <person name="Zhang J."/>
            <person name="Kudrna D."/>
            <person name="Lee S."/>
            <person name="Talag J."/>
            <person name="Welchert J."/>
            <person name="Wing R.A."/>
        </authorList>
    </citation>
    <scope>NUCLEOTIDE SEQUENCE [LARGE SCALE GENOMIC DNA]</scope>
</reference>
<proteinExistence type="predicted"/>
<keyword evidence="2" id="KW-1185">Reference proteome</keyword>
<evidence type="ECO:0000313" key="2">
    <source>
        <dbReference type="Proteomes" id="UP000026962"/>
    </source>
</evidence>
<accession>A0A0E0MHN1</accession>
<dbReference type="Proteomes" id="UP000026962">
    <property type="component" value="Chromosome 11"/>
</dbReference>
<dbReference type="HOGENOM" id="CLU_2240963_0_0_1"/>
<name>A0A0E0MHN1_ORYPU</name>
<dbReference type="EnsemblPlants" id="OPUNC11G17750.1">
    <property type="protein sequence ID" value="OPUNC11G17750.1"/>
    <property type="gene ID" value="OPUNC11G17750"/>
</dbReference>
<evidence type="ECO:0000313" key="1">
    <source>
        <dbReference type="EnsemblPlants" id="OPUNC11G17750.1"/>
    </source>
</evidence>
<reference evidence="1" key="1">
    <citation type="submission" date="2015-04" db="UniProtKB">
        <authorList>
            <consortium name="EnsemblPlants"/>
        </authorList>
    </citation>
    <scope>IDENTIFICATION</scope>
</reference>
<organism evidence="1">
    <name type="scientific">Oryza punctata</name>
    <name type="common">Red rice</name>
    <dbReference type="NCBI Taxonomy" id="4537"/>
    <lineage>
        <taxon>Eukaryota</taxon>
        <taxon>Viridiplantae</taxon>
        <taxon>Streptophyta</taxon>
        <taxon>Embryophyta</taxon>
        <taxon>Tracheophyta</taxon>
        <taxon>Spermatophyta</taxon>
        <taxon>Magnoliopsida</taxon>
        <taxon>Liliopsida</taxon>
        <taxon>Poales</taxon>
        <taxon>Poaceae</taxon>
        <taxon>BOP clade</taxon>
        <taxon>Oryzoideae</taxon>
        <taxon>Oryzeae</taxon>
        <taxon>Oryzinae</taxon>
        <taxon>Oryza</taxon>
    </lineage>
</organism>
<sequence>MAFVVLRKLIGEPGTNGMNPLPPNTGLIKAMSNMRYKGLGDSAPKREVIKGISFTLTERSKEKKLYVGKAKYSINFSNKHGIKHGTSSSRGSVHMQWLRSARGGC</sequence>
<dbReference type="AlphaFoldDB" id="A0A0E0MHN1"/>
<dbReference type="Gramene" id="OPUNC11G17750.1">
    <property type="protein sequence ID" value="OPUNC11G17750.1"/>
    <property type="gene ID" value="OPUNC11G17750"/>
</dbReference>
<protein>
    <submittedName>
        <fullName evidence="1">Uncharacterized protein</fullName>
    </submittedName>
</protein>